<evidence type="ECO:0000313" key="3">
    <source>
        <dbReference type="Proteomes" id="UP000595897"/>
    </source>
</evidence>
<name>A0A7R7IBF1_9FIRM</name>
<sequence length="103" mass="11813">MVQKPWFKIFIWFLATFFFFLASGVIISLLKPGPSESEVMQYMSGMMGAMESSIMGVMMGMESNQLLQNFFLLTLILFPIIVIFSLIIGFVLRRKNSEVKNDQ</sequence>
<reference evidence="2 3" key="1">
    <citation type="submission" date="2020-11" db="EMBL/GenBank/DDBJ databases">
        <title>Draft genome sequencing of a Lachnospiraceae strain isolated from anoxic soil subjected to BSD treatment.</title>
        <authorList>
            <person name="Uek A."/>
            <person name="Tonouchi A."/>
        </authorList>
    </citation>
    <scope>NUCLEOTIDE SEQUENCE [LARGE SCALE GENOMIC DNA]</scope>
    <source>
        <strain evidence="2 3">TB5</strain>
    </source>
</reference>
<keyword evidence="3" id="KW-1185">Reference proteome</keyword>
<evidence type="ECO:0000313" key="2">
    <source>
        <dbReference type="EMBL" id="BCN29583.1"/>
    </source>
</evidence>
<protein>
    <submittedName>
        <fullName evidence="2">Uncharacterized protein</fullName>
    </submittedName>
</protein>
<feature type="transmembrane region" description="Helical" evidence="1">
    <location>
        <begin position="67"/>
        <end position="92"/>
    </location>
</feature>
<feature type="transmembrane region" description="Helical" evidence="1">
    <location>
        <begin position="6"/>
        <end position="30"/>
    </location>
</feature>
<gene>
    <name evidence="2" type="ORF">bsdtb5_08780</name>
</gene>
<dbReference type="RefSeq" id="WP_271714852.1">
    <property type="nucleotide sequence ID" value="NZ_AP024169.1"/>
</dbReference>
<proteinExistence type="predicted"/>
<accession>A0A7R7IBF1</accession>
<dbReference type="EMBL" id="AP024169">
    <property type="protein sequence ID" value="BCN29583.1"/>
    <property type="molecule type" value="Genomic_DNA"/>
</dbReference>
<keyword evidence="1" id="KW-0812">Transmembrane</keyword>
<dbReference type="KEGG" id="ahb:bsdtb5_08780"/>
<dbReference type="Proteomes" id="UP000595897">
    <property type="component" value="Chromosome"/>
</dbReference>
<dbReference type="AlphaFoldDB" id="A0A7R7IBF1"/>
<organism evidence="2 3">
    <name type="scientific">Anaeromicropila herbilytica</name>
    <dbReference type="NCBI Taxonomy" id="2785025"/>
    <lineage>
        <taxon>Bacteria</taxon>
        <taxon>Bacillati</taxon>
        <taxon>Bacillota</taxon>
        <taxon>Clostridia</taxon>
        <taxon>Lachnospirales</taxon>
        <taxon>Lachnospiraceae</taxon>
        <taxon>Anaeromicropila</taxon>
    </lineage>
</organism>
<keyword evidence="1" id="KW-1133">Transmembrane helix</keyword>
<evidence type="ECO:0000256" key="1">
    <source>
        <dbReference type="SAM" id="Phobius"/>
    </source>
</evidence>
<keyword evidence="1" id="KW-0472">Membrane</keyword>